<dbReference type="KEGG" id="bgt:106060577"/>
<gene>
    <name evidence="2" type="primary">106060577</name>
</gene>
<protein>
    <submittedName>
        <fullName evidence="2">Uncharacterized protein</fullName>
    </submittedName>
</protein>
<dbReference type="AlphaFoldDB" id="A0A2C9KWM5"/>
<dbReference type="VEuPathDB" id="VectorBase:BGLB024415"/>
<keyword evidence="1" id="KW-0812">Transmembrane</keyword>
<dbReference type="OrthoDB" id="5954868at2759"/>
<evidence type="ECO:0000313" key="3">
    <source>
        <dbReference type="Proteomes" id="UP000076420"/>
    </source>
</evidence>
<dbReference type="PANTHER" id="PTHR31389:SF4">
    <property type="entry name" value="LD39211P"/>
    <property type="match status" value="1"/>
</dbReference>
<name>A0A2C9KWM5_BIOGL</name>
<dbReference type="VEuPathDB" id="VectorBase:BGLAX_028803"/>
<feature type="transmembrane region" description="Helical" evidence="1">
    <location>
        <begin position="35"/>
        <end position="55"/>
    </location>
</feature>
<accession>A0A2C9KWM5</accession>
<evidence type="ECO:0000256" key="1">
    <source>
        <dbReference type="SAM" id="Phobius"/>
    </source>
</evidence>
<dbReference type="STRING" id="6526.A0A2C9KWM5"/>
<organism evidence="2 3">
    <name type="scientific">Biomphalaria glabrata</name>
    <name type="common">Bloodfluke planorb</name>
    <name type="synonym">Freshwater snail</name>
    <dbReference type="NCBI Taxonomy" id="6526"/>
    <lineage>
        <taxon>Eukaryota</taxon>
        <taxon>Metazoa</taxon>
        <taxon>Spiralia</taxon>
        <taxon>Lophotrochozoa</taxon>
        <taxon>Mollusca</taxon>
        <taxon>Gastropoda</taxon>
        <taxon>Heterobranchia</taxon>
        <taxon>Euthyneura</taxon>
        <taxon>Panpulmonata</taxon>
        <taxon>Hygrophila</taxon>
        <taxon>Lymnaeoidea</taxon>
        <taxon>Planorbidae</taxon>
        <taxon>Biomphalaria</taxon>
    </lineage>
</organism>
<dbReference type="EnsemblMetazoa" id="BGLB024415-RA">
    <property type="protein sequence ID" value="BGLB024415-PA"/>
    <property type="gene ID" value="BGLB024415"/>
</dbReference>
<sequence length="396" mass="45463">MFVYCYMRSLNTIIVSTMFRKFGCLSVFSRRLKRLLFGLLYVSIVISFVCLTSLVPPKIAVPKFSQSLLSENYNSHNRRTQATDYNIHILTQLLQERLKEVSSAEKTGHSPVCETNASIGDSCLTTGCYRLKMPTALRDRIEQIVSPEYMRLSLPSKKLLEMMAANVSGSFNVTIISALSSNHFMEAQGLIYKIFPRFVSLLHCYTWKALIVNAHITKTNVLIWADTSVRFLQDPQSIRNIFSQVKTRRIQLGKGKKIVAHNTLASMFHYFQDEPCMYLKYNEAMSGMIVVNNDLLVRQAILEPWAACALNGSCMCPTERSDLHHIVKASTCRTRKSLYQYGVCHRFDQSAISILIAKLYQEHYNHVVRNYSEFWAIDRNDRTPYPGLTFRADRKN</sequence>
<dbReference type="PANTHER" id="PTHR31389">
    <property type="entry name" value="LD39211P"/>
    <property type="match status" value="1"/>
</dbReference>
<keyword evidence="1" id="KW-1133">Transmembrane helix</keyword>
<proteinExistence type="predicted"/>
<dbReference type="Proteomes" id="UP000076420">
    <property type="component" value="Unassembled WGS sequence"/>
</dbReference>
<keyword evidence="1" id="KW-0472">Membrane</keyword>
<reference evidence="2" key="1">
    <citation type="submission" date="2020-05" db="UniProtKB">
        <authorList>
            <consortium name="EnsemblMetazoa"/>
        </authorList>
    </citation>
    <scope>IDENTIFICATION</scope>
    <source>
        <strain evidence="2">BB02</strain>
    </source>
</reference>
<evidence type="ECO:0000313" key="2">
    <source>
        <dbReference type="EnsemblMetazoa" id="BGLB024415-PA"/>
    </source>
</evidence>